<dbReference type="SUPFAM" id="SSF56112">
    <property type="entry name" value="Protein kinase-like (PK-like)"/>
    <property type="match status" value="1"/>
</dbReference>
<dbReference type="PANTHER" id="PTHR21310">
    <property type="entry name" value="AMINOGLYCOSIDE PHOSPHOTRANSFERASE-RELATED-RELATED"/>
    <property type="match status" value="1"/>
</dbReference>
<name>A0A6A6GUZ1_VIRVR</name>
<dbReference type="EMBL" id="ML991865">
    <property type="protein sequence ID" value="KAF2229398.1"/>
    <property type="molecule type" value="Genomic_DNA"/>
</dbReference>
<dbReference type="InterPro" id="IPR051678">
    <property type="entry name" value="AGP_Transferase"/>
</dbReference>
<dbReference type="InterPro" id="IPR002575">
    <property type="entry name" value="Aminoglycoside_PTrfase"/>
</dbReference>
<accession>A0A6A6GUZ1</accession>
<evidence type="ECO:0000259" key="1">
    <source>
        <dbReference type="Pfam" id="PF01636"/>
    </source>
</evidence>
<sequence>MGEPQNPQCLDQPHVDPAAQDFVACLRLDQFCKVAAACRAGLECHPGKHTIGGFNVVQELEFSDGIVWLARIPLPDHCFQPDECTLSYVAILKYVKQHSSIPVPTVYHHALKSNPKNTTDTTFLLMERLPGHELQALEPDDDDDDSDWSLDDLRIVRKVHEQLTDIIIDLASLTFDKIGSLRENSSGSFFVTEYVDPNTTAFPKERTAAFKSLEPKYRGPFSTVSDLYHASCLLGKAHVPIDPEKVCREETIEDFETLDKMRSRLRIAEYEYGPFVLFHNDLTVQNILVDDEYNITGIIDFPGTVAPLQSLCVYPWLFHENYAGPMADRDLFYEVFTTREASNQSSLLASKDVRKTLLDTANDRQTFERSLQGVYTTVTLPTIYKNIYGKPYRGEN</sequence>
<organism evidence="2 3">
    <name type="scientific">Viridothelium virens</name>
    <name type="common">Speckled blister lichen</name>
    <name type="synonym">Trypethelium virens</name>
    <dbReference type="NCBI Taxonomy" id="1048519"/>
    <lineage>
        <taxon>Eukaryota</taxon>
        <taxon>Fungi</taxon>
        <taxon>Dikarya</taxon>
        <taxon>Ascomycota</taxon>
        <taxon>Pezizomycotina</taxon>
        <taxon>Dothideomycetes</taxon>
        <taxon>Dothideomycetes incertae sedis</taxon>
        <taxon>Trypetheliales</taxon>
        <taxon>Trypetheliaceae</taxon>
        <taxon>Viridothelium</taxon>
    </lineage>
</organism>
<dbReference type="AlphaFoldDB" id="A0A6A6GUZ1"/>
<evidence type="ECO:0000313" key="2">
    <source>
        <dbReference type="EMBL" id="KAF2229398.1"/>
    </source>
</evidence>
<dbReference type="Pfam" id="PF01636">
    <property type="entry name" value="APH"/>
    <property type="match status" value="1"/>
</dbReference>
<evidence type="ECO:0000313" key="3">
    <source>
        <dbReference type="Proteomes" id="UP000800092"/>
    </source>
</evidence>
<proteinExistence type="predicted"/>
<dbReference type="Proteomes" id="UP000800092">
    <property type="component" value="Unassembled WGS sequence"/>
</dbReference>
<protein>
    <recommendedName>
        <fullName evidence="1">Aminoglycoside phosphotransferase domain-containing protein</fullName>
    </recommendedName>
</protein>
<feature type="domain" description="Aminoglycoside phosphotransferase" evidence="1">
    <location>
        <begin position="71"/>
        <end position="301"/>
    </location>
</feature>
<keyword evidence="3" id="KW-1185">Reference proteome</keyword>
<dbReference type="PANTHER" id="PTHR21310:SF15">
    <property type="entry name" value="AMINOGLYCOSIDE PHOSPHOTRANSFERASE DOMAIN-CONTAINING PROTEIN"/>
    <property type="match status" value="1"/>
</dbReference>
<dbReference type="Gene3D" id="3.90.1200.10">
    <property type="match status" value="1"/>
</dbReference>
<dbReference type="OrthoDB" id="5412996at2759"/>
<reference evidence="2" key="1">
    <citation type="journal article" date="2020" name="Stud. Mycol.">
        <title>101 Dothideomycetes genomes: a test case for predicting lifestyles and emergence of pathogens.</title>
        <authorList>
            <person name="Haridas S."/>
            <person name="Albert R."/>
            <person name="Binder M."/>
            <person name="Bloem J."/>
            <person name="Labutti K."/>
            <person name="Salamov A."/>
            <person name="Andreopoulos B."/>
            <person name="Baker S."/>
            <person name="Barry K."/>
            <person name="Bills G."/>
            <person name="Bluhm B."/>
            <person name="Cannon C."/>
            <person name="Castanera R."/>
            <person name="Culley D."/>
            <person name="Daum C."/>
            <person name="Ezra D."/>
            <person name="Gonzalez J."/>
            <person name="Henrissat B."/>
            <person name="Kuo A."/>
            <person name="Liang C."/>
            <person name="Lipzen A."/>
            <person name="Lutzoni F."/>
            <person name="Magnuson J."/>
            <person name="Mondo S."/>
            <person name="Nolan M."/>
            <person name="Ohm R."/>
            <person name="Pangilinan J."/>
            <person name="Park H.-J."/>
            <person name="Ramirez L."/>
            <person name="Alfaro M."/>
            <person name="Sun H."/>
            <person name="Tritt A."/>
            <person name="Yoshinaga Y."/>
            <person name="Zwiers L.-H."/>
            <person name="Turgeon B."/>
            <person name="Goodwin S."/>
            <person name="Spatafora J."/>
            <person name="Crous P."/>
            <person name="Grigoriev I."/>
        </authorList>
    </citation>
    <scope>NUCLEOTIDE SEQUENCE</scope>
    <source>
        <strain evidence="2">Tuck. ex Michener</strain>
    </source>
</reference>
<dbReference type="InterPro" id="IPR011009">
    <property type="entry name" value="Kinase-like_dom_sf"/>
</dbReference>
<gene>
    <name evidence="2" type="ORF">EV356DRAFT_580881</name>
</gene>